<dbReference type="EMBL" id="JAARMV010000002">
    <property type="protein sequence ID" value="MBC2372379.1"/>
    <property type="molecule type" value="Genomic_DNA"/>
</dbReference>
<dbReference type="Pfam" id="PF00185">
    <property type="entry name" value="OTCace"/>
    <property type="match status" value="1"/>
</dbReference>
<dbReference type="SUPFAM" id="SSF53671">
    <property type="entry name" value="Aspartate/ornithine carbamoyltransferase"/>
    <property type="match status" value="1"/>
</dbReference>
<evidence type="ECO:0000313" key="16">
    <source>
        <dbReference type="EMBL" id="MBC1791840.1"/>
    </source>
</evidence>
<evidence type="ECO:0000313" key="28">
    <source>
        <dbReference type="Proteomes" id="UP000533953"/>
    </source>
</evidence>
<evidence type="ECO:0000313" key="33">
    <source>
        <dbReference type="Proteomes" id="UP000546806"/>
    </source>
</evidence>
<evidence type="ECO:0000256" key="4">
    <source>
        <dbReference type="ARBA" id="ARBA00022975"/>
    </source>
</evidence>
<evidence type="ECO:0000313" key="15">
    <source>
        <dbReference type="EMBL" id="MBC1777723.1"/>
    </source>
</evidence>
<dbReference type="Proteomes" id="UP000533953">
    <property type="component" value="Unassembled WGS sequence"/>
</dbReference>
<evidence type="ECO:0000313" key="37">
    <source>
        <dbReference type="Proteomes" id="UP000553016"/>
    </source>
</evidence>
<evidence type="ECO:0000313" key="39">
    <source>
        <dbReference type="Proteomes" id="UP000586951"/>
    </source>
</evidence>
<protein>
    <recommendedName>
        <fullName evidence="7">Aspartate carbamoyltransferase</fullName>
        <ecNumber evidence="7">2.1.3.2</ecNumber>
    </recommendedName>
    <alternativeName>
        <fullName evidence="7">Aspartate transcarbamylase</fullName>
        <shortName evidence="7">ATCase</shortName>
    </alternativeName>
</protein>
<dbReference type="FunFam" id="3.40.50.1370:FF:000011">
    <property type="entry name" value="Aspartate carbamoyltransferase"/>
    <property type="match status" value="1"/>
</dbReference>
<evidence type="ECO:0000256" key="1">
    <source>
        <dbReference type="ARBA" id="ARBA00004852"/>
    </source>
</evidence>
<dbReference type="InterPro" id="IPR006131">
    <property type="entry name" value="Asp_carbamoyltransf_Asp/Orn-bd"/>
</dbReference>
<dbReference type="Pfam" id="PF02729">
    <property type="entry name" value="OTCace_N"/>
    <property type="match status" value="1"/>
</dbReference>
<evidence type="ECO:0000313" key="26">
    <source>
        <dbReference type="Proteomes" id="UP000529446"/>
    </source>
</evidence>
<dbReference type="Proteomes" id="UP000553016">
    <property type="component" value="Unassembled WGS sequence"/>
</dbReference>
<dbReference type="EMBL" id="JAARYY010000001">
    <property type="protein sequence ID" value="MBC2242491.1"/>
    <property type="molecule type" value="Genomic_DNA"/>
</dbReference>
<dbReference type="EMBL" id="JAARVD010000001">
    <property type="protein sequence ID" value="MBC1795102.1"/>
    <property type="molecule type" value="Genomic_DNA"/>
</dbReference>
<dbReference type="EMBL" id="JAARXI010000002">
    <property type="protein sequence ID" value="MBC2115850.1"/>
    <property type="molecule type" value="Genomic_DNA"/>
</dbReference>
<dbReference type="Proteomes" id="UP000547643">
    <property type="component" value="Unassembled WGS sequence"/>
</dbReference>
<keyword evidence="4 7" id="KW-0665">Pyrimidine biosynthesis</keyword>
<accession>A0A099W8X0</accession>
<evidence type="ECO:0000256" key="5">
    <source>
        <dbReference type="ARBA" id="ARBA00043884"/>
    </source>
</evidence>
<evidence type="ECO:0000259" key="9">
    <source>
        <dbReference type="Pfam" id="PF02729"/>
    </source>
</evidence>
<reference evidence="10 25" key="1">
    <citation type="submission" date="2014-05" db="EMBL/GenBank/DDBJ databases">
        <title>Novel Listeriaceae from food processing environments.</title>
        <authorList>
            <person name="den Bakker H.C."/>
        </authorList>
    </citation>
    <scope>NUCLEOTIDE SEQUENCE [LARGE SCALE GENOMIC DNA]</scope>
    <source>
        <strain evidence="10 25">FSL A5-0281</strain>
    </source>
</reference>
<feature type="binding site" evidence="7">
    <location>
        <position position="99"/>
    </location>
    <ligand>
        <name>carbamoyl phosphate</name>
        <dbReference type="ChEBI" id="CHEBI:58228"/>
    </ligand>
</feature>
<dbReference type="Proteomes" id="UP000548082">
    <property type="component" value="Unassembled WGS sequence"/>
</dbReference>
<feature type="binding site" evidence="7">
    <location>
        <position position="129"/>
    </location>
    <ligand>
        <name>carbamoyl phosphate</name>
        <dbReference type="ChEBI" id="CHEBI:58228"/>
    </ligand>
</feature>
<sequence>MKDVVSMEELSVAEIGELLDRAGRFKQGEIWTPKKQMYAVNMFFEASTRTHNSFEMAQKKLGIEVLSFDPSKSSVTKGETLYDTALTMQAIGVDVAVIRHSDEDYYEPLRELGIAIVNGGDGCGQHPSQSLLDLFTIKEEFGGFKGLKVAIVGDIVHSRVANSNMQALKRLGAEVFFAGPPEWLREGCDEFGTYMEMDDLVEQMDVIMLLRVQEERHDGLLSFTKSDYHEKYGLTEARAAKMKDKAIIMHPSPVNRDVEIADSLVECEKSRIVEQMTNGVFIRMAILEAVCQDKETRVKTCTY</sequence>
<dbReference type="GO" id="GO:0006207">
    <property type="term" value="P:'de novo' pyrimidine nucleobase biosynthetic process"/>
    <property type="evidence" value="ECO:0007669"/>
    <property type="project" value="InterPro"/>
</dbReference>
<dbReference type="Proteomes" id="UP000565628">
    <property type="component" value="Unassembled WGS sequence"/>
</dbReference>
<evidence type="ECO:0000313" key="13">
    <source>
        <dbReference type="EMBL" id="MBC1560490.1"/>
    </source>
</evidence>
<evidence type="ECO:0000259" key="8">
    <source>
        <dbReference type="Pfam" id="PF00185"/>
    </source>
</evidence>
<dbReference type="EMBL" id="JAARVG010000001">
    <property type="protein sequence ID" value="MBC1791840.1"/>
    <property type="molecule type" value="Genomic_DNA"/>
</dbReference>
<dbReference type="Proteomes" id="UP000541955">
    <property type="component" value="Unassembled WGS sequence"/>
</dbReference>
<evidence type="ECO:0000313" key="18">
    <source>
        <dbReference type="EMBL" id="MBC2004212.1"/>
    </source>
</evidence>
<dbReference type="Proteomes" id="UP000546244">
    <property type="component" value="Unassembled WGS sequence"/>
</dbReference>
<evidence type="ECO:0000313" key="10">
    <source>
        <dbReference type="EMBL" id="KGL40540.1"/>
    </source>
</evidence>
<dbReference type="RefSeq" id="WP_036085741.1">
    <property type="nucleotide sequence ID" value="NZ_CBCSHQ010000012.1"/>
</dbReference>
<evidence type="ECO:0000313" key="38">
    <source>
        <dbReference type="Proteomes" id="UP000565628"/>
    </source>
</evidence>
<dbReference type="EMBL" id="JAARRU010000001">
    <property type="protein sequence ID" value="MBC1564268.1"/>
    <property type="molecule type" value="Genomic_DNA"/>
</dbReference>
<evidence type="ECO:0000313" key="31">
    <source>
        <dbReference type="Proteomes" id="UP000541955"/>
    </source>
</evidence>
<comment type="caution">
    <text evidence="10">The sequence shown here is derived from an EMBL/GenBank/DDBJ whole genome shotgun (WGS) entry which is preliminary data.</text>
</comment>
<dbReference type="STRING" id="1552123.EP57_08260"/>
<dbReference type="eggNOG" id="COG0540">
    <property type="taxonomic scope" value="Bacteria"/>
</dbReference>
<feature type="binding site" evidence="7">
    <location>
        <position position="49"/>
    </location>
    <ligand>
        <name>carbamoyl phosphate</name>
        <dbReference type="ChEBI" id="CHEBI:58228"/>
    </ligand>
</feature>
<evidence type="ECO:0000313" key="32">
    <source>
        <dbReference type="Proteomes" id="UP000546244"/>
    </source>
</evidence>
<dbReference type="EMBL" id="JAARZA010000001">
    <property type="protein sequence ID" value="MBC2238903.1"/>
    <property type="molecule type" value="Genomic_DNA"/>
</dbReference>
<evidence type="ECO:0000313" key="23">
    <source>
        <dbReference type="EMBL" id="MBC2311094.1"/>
    </source>
</evidence>
<dbReference type="Proteomes" id="UP000029844">
    <property type="component" value="Unassembled WGS sequence"/>
</dbReference>
<dbReference type="Proteomes" id="UP000586951">
    <property type="component" value="Unassembled WGS sequence"/>
</dbReference>
<evidence type="ECO:0000313" key="21">
    <source>
        <dbReference type="EMBL" id="MBC2238903.1"/>
    </source>
</evidence>
<evidence type="ECO:0000313" key="29">
    <source>
        <dbReference type="Proteomes" id="UP000539064"/>
    </source>
</evidence>
<gene>
    <name evidence="7" type="primary">pyrB</name>
    <name evidence="10" type="ORF">EP57_08260</name>
    <name evidence="11" type="ORF">HB759_03125</name>
    <name evidence="13" type="ORF">HB902_00300</name>
    <name evidence="14" type="ORF">HB907_02555</name>
    <name evidence="24" type="ORF">HBP98_10240</name>
    <name evidence="15" type="ORF">HCA46_02645</name>
    <name evidence="16" type="ORF">HCA52_00305</name>
    <name evidence="17" type="ORF">HCA55_00125</name>
    <name evidence="18" type="ORF">HCA78_10565</name>
    <name evidence="19" type="ORF">HCB06_04390</name>
    <name evidence="22" type="ORF">HCB25_00345</name>
    <name evidence="20" type="ORF">HCB27_08990</name>
    <name evidence="21" type="ORF">HCB35_00330</name>
    <name evidence="12" type="ORF">HCI99_12370</name>
    <name evidence="23" type="ORF">HCJ81_09340</name>
</gene>
<dbReference type="GO" id="GO:0006520">
    <property type="term" value="P:amino acid metabolic process"/>
    <property type="evidence" value="ECO:0007669"/>
    <property type="project" value="InterPro"/>
</dbReference>
<dbReference type="PANTHER" id="PTHR45753">
    <property type="entry name" value="ORNITHINE CARBAMOYLTRANSFERASE, MITOCHONDRIAL"/>
    <property type="match status" value="1"/>
</dbReference>
<dbReference type="AlphaFoldDB" id="A0A099W8X0"/>
<evidence type="ECO:0000313" key="17">
    <source>
        <dbReference type="EMBL" id="MBC1795102.1"/>
    </source>
</evidence>
<dbReference type="HAMAP" id="MF_00001">
    <property type="entry name" value="Asp_carb_tr"/>
    <property type="match status" value="1"/>
</dbReference>
<feature type="binding site" evidence="7">
    <location>
        <position position="159"/>
    </location>
    <ligand>
        <name>L-aspartate</name>
        <dbReference type="ChEBI" id="CHEBI:29991"/>
    </ligand>
</feature>
<dbReference type="EMBL" id="JAARUV010000001">
    <property type="protein sequence ID" value="MBC1777723.1"/>
    <property type="molecule type" value="Genomic_DNA"/>
</dbReference>
<evidence type="ECO:0000313" key="22">
    <source>
        <dbReference type="EMBL" id="MBC2242491.1"/>
    </source>
</evidence>
<evidence type="ECO:0000256" key="3">
    <source>
        <dbReference type="ARBA" id="ARBA00022679"/>
    </source>
</evidence>
<dbReference type="InterPro" id="IPR006132">
    <property type="entry name" value="Asp/Orn_carbamoyltranf_P-bd"/>
</dbReference>
<dbReference type="InterPro" id="IPR006130">
    <property type="entry name" value="Asp/Orn_carbamoylTrfase"/>
</dbReference>
<dbReference type="Proteomes" id="UP000529446">
    <property type="component" value="Unassembled WGS sequence"/>
</dbReference>
<dbReference type="EMBL" id="JAASWV010000012">
    <property type="protein sequence ID" value="MBC2311094.1"/>
    <property type="molecule type" value="Genomic_DNA"/>
</dbReference>
<comment type="similarity">
    <text evidence="2 7">Belongs to the aspartate/ornithine carbamoyltransferase superfamily. ATCase family.</text>
</comment>
<dbReference type="PRINTS" id="PR00100">
    <property type="entry name" value="AOTCASE"/>
</dbReference>
<dbReference type="Proteomes" id="UP000532866">
    <property type="component" value="Unassembled WGS sequence"/>
</dbReference>
<comment type="function">
    <text evidence="5 7">Catalyzes the condensation of carbamoyl phosphate and aspartate to form carbamoyl aspartate and inorganic phosphate, the committed step in the de novo pyrimidine nucleotide biosynthesis pathway.</text>
</comment>
<dbReference type="EC" id="2.1.3.2" evidence="7"/>
<dbReference type="UniPathway" id="UPA00070">
    <property type="reaction ID" value="UER00116"/>
</dbReference>
<name>A0A099W8X0_9LIST</name>
<organism evidence="10 25">
    <name type="scientific">Listeria booriae</name>
    <dbReference type="NCBI Taxonomy" id="1552123"/>
    <lineage>
        <taxon>Bacteria</taxon>
        <taxon>Bacillati</taxon>
        <taxon>Bacillota</taxon>
        <taxon>Bacilli</taxon>
        <taxon>Bacillales</taxon>
        <taxon>Listeriaceae</taxon>
        <taxon>Listeria</taxon>
    </lineage>
</organism>
<dbReference type="EMBL" id="JAARRW010000001">
    <property type="protein sequence ID" value="MBC1560490.1"/>
    <property type="molecule type" value="Genomic_DNA"/>
</dbReference>
<dbReference type="EMBL" id="JAASTX010000016">
    <property type="protein sequence ID" value="MBC1492614.1"/>
    <property type="molecule type" value="Genomic_DNA"/>
</dbReference>
<dbReference type="GO" id="GO:0016597">
    <property type="term" value="F:amino acid binding"/>
    <property type="evidence" value="ECO:0007669"/>
    <property type="project" value="InterPro"/>
</dbReference>
<dbReference type="Proteomes" id="UP000546806">
    <property type="component" value="Unassembled WGS sequence"/>
</dbReference>
<evidence type="ECO:0000313" key="34">
    <source>
        <dbReference type="Proteomes" id="UP000547643"/>
    </source>
</evidence>
<evidence type="ECO:0000313" key="14">
    <source>
        <dbReference type="EMBL" id="MBC1564268.1"/>
    </source>
</evidence>
<dbReference type="InterPro" id="IPR036901">
    <property type="entry name" value="Asp/Orn_carbamoylTrfase_sf"/>
</dbReference>
<evidence type="ECO:0000256" key="2">
    <source>
        <dbReference type="ARBA" id="ARBA00008896"/>
    </source>
</evidence>
<evidence type="ECO:0000313" key="20">
    <source>
        <dbReference type="EMBL" id="MBC2176750.1"/>
    </source>
</evidence>
<feature type="binding site" evidence="7">
    <location>
        <position position="77"/>
    </location>
    <ligand>
        <name>L-aspartate</name>
        <dbReference type="ChEBI" id="CHEBI:29991"/>
    </ligand>
</feature>
<dbReference type="PRINTS" id="PR00101">
    <property type="entry name" value="ATCASE"/>
</dbReference>
<dbReference type="NCBIfam" id="TIGR00670">
    <property type="entry name" value="asp_carb_tr"/>
    <property type="match status" value="1"/>
</dbReference>
<evidence type="ECO:0000313" key="24">
    <source>
        <dbReference type="EMBL" id="MBC2372379.1"/>
    </source>
</evidence>
<dbReference type="NCBIfam" id="NF002032">
    <property type="entry name" value="PRK00856.1"/>
    <property type="match status" value="1"/>
</dbReference>
<evidence type="ECO:0000313" key="30">
    <source>
        <dbReference type="Proteomes" id="UP000541735"/>
    </source>
</evidence>
<evidence type="ECO:0000313" key="12">
    <source>
        <dbReference type="EMBL" id="MBC1492614.1"/>
    </source>
</evidence>
<keyword evidence="25" id="KW-1185">Reference proteome</keyword>
<dbReference type="Gene3D" id="3.40.50.1370">
    <property type="entry name" value="Aspartate/ornithine carbamoyltransferase"/>
    <property type="match status" value="2"/>
</dbReference>
<feature type="binding site" evidence="7">
    <location>
        <position position="50"/>
    </location>
    <ligand>
        <name>carbamoyl phosphate</name>
        <dbReference type="ChEBI" id="CHEBI:58228"/>
    </ligand>
</feature>
<feature type="binding site" evidence="7">
    <location>
        <position position="126"/>
    </location>
    <ligand>
        <name>carbamoyl phosphate</name>
        <dbReference type="ChEBI" id="CHEBI:58228"/>
    </ligand>
</feature>
<dbReference type="PROSITE" id="PS00097">
    <property type="entry name" value="CARBAMOYLTRANSFERASE"/>
    <property type="match status" value="1"/>
</dbReference>
<comment type="catalytic activity">
    <reaction evidence="6 7">
        <text>carbamoyl phosphate + L-aspartate = N-carbamoyl-L-aspartate + phosphate + H(+)</text>
        <dbReference type="Rhea" id="RHEA:20013"/>
        <dbReference type="ChEBI" id="CHEBI:15378"/>
        <dbReference type="ChEBI" id="CHEBI:29991"/>
        <dbReference type="ChEBI" id="CHEBI:32814"/>
        <dbReference type="ChEBI" id="CHEBI:43474"/>
        <dbReference type="ChEBI" id="CHEBI:58228"/>
        <dbReference type="EC" id="2.1.3.2"/>
    </reaction>
</comment>
<dbReference type="Proteomes" id="UP000550367">
    <property type="component" value="Unassembled WGS sequence"/>
</dbReference>
<feature type="binding site" evidence="7">
    <location>
        <position position="253"/>
    </location>
    <ligand>
        <name>carbamoyl phosphate</name>
        <dbReference type="ChEBI" id="CHEBI:58228"/>
    </ligand>
</feature>
<reference evidence="26 27" key="2">
    <citation type="submission" date="2020-03" db="EMBL/GenBank/DDBJ databases">
        <title>Soil Listeria distribution.</title>
        <authorList>
            <person name="Liao J."/>
            <person name="Wiedmann M."/>
        </authorList>
    </citation>
    <scope>NUCLEOTIDE SEQUENCE [LARGE SCALE GENOMIC DNA]</scope>
    <source>
        <strain evidence="23 38">FSL L7-0039</strain>
        <strain evidence="21 37">FSL L7-0149</strain>
        <strain evidence="22 36">FSL L7-0153</strain>
        <strain evidence="20 30">FSL L7-0259</strain>
        <strain evidence="19 26">FSL L7-0360</strain>
        <strain evidence="18 33">FSL L7-0435</strain>
        <strain evidence="16 29">FSL L7-0978</strain>
        <strain evidence="17 35">FSL L7-0990</strain>
        <strain evidence="15 34">FSL L7-1017</strain>
        <strain evidence="13 31">FSL L7-1387</strain>
        <strain evidence="14 39">FSL L7-1427</strain>
        <strain evidence="12 28">FSL L7-1547</strain>
        <strain evidence="11 27">FSL L7-1833</strain>
        <strain evidence="24 32">FSL L7-1850</strain>
    </source>
</reference>
<dbReference type="GeneID" id="58717365"/>
<feature type="domain" description="Aspartate/ornithine carbamoyltransferase carbamoyl-P binding" evidence="9">
    <location>
        <begin position="2"/>
        <end position="139"/>
    </location>
</feature>
<comment type="subunit">
    <text evidence="7">Heterododecamer (2C3:3R2) of six catalytic PyrB chains organized as two trimers (C3), and six regulatory PyrI chains organized as three dimers (R2).</text>
</comment>
<feature type="domain" description="Aspartate/ornithine carbamoyltransferase Asp/Orn-binding" evidence="8">
    <location>
        <begin position="145"/>
        <end position="289"/>
    </location>
</feature>
<evidence type="ECO:0000313" key="36">
    <source>
        <dbReference type="Proteomes" id="UP000550367"/>
    </source>
</evidence>
<dbReference type="Proteomes" id="UP000541735">
    <property type="component" value="Unassembled WGS sequence"/>
</dbReference>
<dbReference type="InterPro" id="IPR002082">
    <property type="entry name" value="Asp_carbamoyltransf"/>
</dbReference>
<evidence type="ECO:0000256" key="7">
    <source>
        <dbReference type="HAMAP-Rule" id="MF_00001"/>
    </source>
</evidence>
<feature type="binding site" evidence="7">
    <location>
        <position position="211"/>
    </location>
    <ligand>
        <name>L-aspartate</name>
        <dbReference type="ChEBI" id="CHEBI:29991"/>
    </ligand>
</feature>
<dbReference type="EMBL" id="JNFA01000023">
    <property type="protein sequence ID" value="KGL40540.1"/>
    <property type="molecule type" value="Genomic_DNA"/>
</dbReference>
<dbReference type="EMBL" id="JAAROL010000001">
    <property type="protein sequence ID" value="MBC1330935.1"/>
    <property type="molecule type" value="Genomic_DNA"/>
</dbReference>
<evidence type="ECO:0000313" key="11">
    <source>
        <dbReference type="EMBL" id="MBC1330935.1"/>
    </source>
</evidence>
<dbReference type="GO" id="GO:0005829">
    <property type="term" value="C:cytosol"/>
    <property type="evidence" value="ECO:0007669"/>
    <property type="project" value="TreeGrafter"/>
</dbReference>
<evidence type="ECO:0000313" key="25">
    <source>
        <dbReference type="Proteomes" id="UP000029844"/>
    </source>
</evidence>
<evidence type="ECO:0000313" key="19">
    <source>
        <dbReference type="EMBL" id="MBC2115850.1"/>
    </source>
</evidence>
<dbReference type="EMBL" id="JAARWW010000004">
    <property type="protein sequence ID" value="MBC2004212.1"/>
    <property type="molecule type" value="Genomic_DNA"/>
</dbReference>
<keyword evidence="3 7" id="KW-0808">Transferase</keyword>
<dbReference type="OrthoDB" id="9774690at2"/>
<evidence type="ECO:0000313" key="27">
    <source>
        <dbReference type="Proteomes" id="UP000532866"/>
    </source>
</evidence>
<dbReference type="Proteomes" id="UP000539064">
    <property type="component" value="Unassembled WGS sequence"/>
</dbReference>
<dbReference type="GO" id="GO:0044205">
    <property type="term" value="P:'de novo' UMP biosynthetic process"/>
    <property type="evidence" value="ECO:0007669"/>
    <property type="project" value="UniProtKB-UniRule"/>
</dbReference>
<comment type="pathway">
    <text evidence="1 7">Pyrimidine metabolism; UMP biosynthesis via de novo pathway; (S)-dihydroorotate from bicarbonate: step 2/3.</text>
</comment>
<feature type="binding site" evidence="7">
    <location>
        <position position="252"/>
    </location>
    <ligand>
        <name>carbamoyl phosphate</name>
        <dbReference type="ChEBI" id="CHEBI:58228"/>
    </ligand>
</feature>
<evidence type="ECO:0000256" key="6">
    <source>
        <dbReference type="ARBA" id="ARBA00048859"/>
    </source>
</evidence>
<proteinExistence type="inferred from homology"/>
<dbReference type="GO" id="GO:0004070">
    <property type="term" value="F:aspartate carbamoyltransferase activity"/>
    <property type="evidence" value="ECO:0007669"/>
    <property type="project" value="UniProtKB-UniRule"/>
</dbReference>
<evidence type="ECO:0000313" key="35">
    <source>
        <dbReference type="Proteomes" id="UP000548082"/>
    </source>
</evidence>
<dbReference type="EMBL" id="JAARYD010000004">
    <property type="protein sequence ID" value="MBC2176750.1"/>
    <property type="molecule type" value="Genomic_DNA"/>
</dbReference>
<dbReference type="PANTHER" id="PTHR45753:SF6">
    <property type="entry name" value="ASPARTATE CARBAMOYLTRANSFERASE"/>
    <property type="match status" value="1"/>
</dbReference>